<evidence type="ECO:0000256" key="1">
    <source>
        <dbReference type="SAM" id="MobiDB-lite"/>
    </source>
</evidence>
<organism evidence="3 4">
    <name type="scientific">Staphylococcus intermedius NCTC 11048</name>
    <dbReference type="NCBI Taxonomy" id="1141106"/>
    <lineage>
        <taxon>Bacteria</taxon>
        <taxon>Bacillati</taxon>
        <taxon>Bacillota</taxon>
        <taxon>Bacilli</taxon>
        <taxon>Bacillales</taxon>
        <taxon>Staphylococcaceae</taxon>
        <taxon>Staphylococcus</taxon>
        <taxon>Staphylococcus intermedius group</taxon>
    </lineage>
</organism>
<keyword evidence="2" id="KW-1133">Transmembrane helix</keyword>
<reference evidence="3 4" key="1">
    <citation type="submission" date="2018-06" db="EMBL/GenBank/DDBJ databases">
        <authorList>
            <consortium name="Pathogen Informatics"/>
            <person name="Doyle S."/>
        </authorList>
    </citation>
    <scope>NUCLEOTIDE SEQUENCE [LARGE SCALE GENOMIC DNA]</scope>
    <source>
        <strain evidence="4">NCTC 11048</strain>
    </source>
</reference>
<feature type="compositionally biased region" description="Basic and acidic residues" evidence="1">
    <location>
        <begin position="62"/>
        <end position="92"/>
    </location>
</feature>
<dbReference type="RefSeq" id="WP_019168036.1">
    <property type="nucleotide sequence ID" value="NZ_CAIB01000114.1"/>
</dbReference>
<dbReference type="AlphaFoldDB" id="A0A380G747"/>
<evidence type="ECO:0000313" key="3">
    <source>
        <dbReference type="EMBL" id="SUM46327.1"/>
    </source>
</evidence>
<accession>A0A380G747</accession>
<evidence type="ECO:0000313" key="4">
    <source>
        <dbReference type="Proteomes" id="UP000255549"/>
    </source>
</evidence>
<keyword evidence="3" id="KW-0449">Lipoprotein</keyword>
<feature type="transmembrane region" description="Helical" evidence="2">
    <location>
        <begin position="16"/>
        <end position="38"/>
    </location>
</feature>
<sequence>MLDKKSENEKDENKKGCLGCLGILIVIFLVIGGCNALFNNDDESESDTNKQEKKKTKVEDEENKKEEKKEEKAKPKKEVEETSKKIEDSKVETPKAMTEDEYKGVIRSYQMQIQLAGEDLQKLQYEINDNGRLTNKGKDLVYAIYGSLDGADLILKGVKDNVVPPSKYENDHQNLLDANEHFQNAARSLEDFEQSENTDSLDNALNELNIATENADIDVRNILE</sequence>
<feature type="region of interest" description="Disordered" evidence="1">
    <location>
        <begin position="40"/>
        <end position="92"/>
    </location>
</feature>
<proteinExistence type="predicted"/>
<keyword evidence="4" id="KW-1185">Reference proteome</keyword>
<name>A0A380G747_STAIN</name>
<dbReference type="PROSITE" id="PS51257">
    <property type="entry name" value="PROKAR_LIPOPROTEIN"/>
    <property type="match status" value="1"/>
</dbReference>
<dbReference type="Proteomes" id="UP000255549">
    <property type="component" value="Unassembled WGS sequence"/>
</dbReference>
<keyword evidence="2" id="KW-0812">Transmembrane</keyword>
<gene>
    <name evidence="3" type="ORF">NCTC11048_01375</name>
</gene>
<dbReference type="STRING" id="1141106.GCA_000308095_01758"/>
<keyword evidence="2" id="KW-0472">Membrane</keyword>
<protein>
    <submittedName>
        <fullName evidence="3">Lipoprotein</fullName>
    </submittedName>
</protein>
<dbReference type="EMBL" id="UHDP01000003">
    <property type="protein sequence ID" value="SUM46327.1"/>
    <property type="molecule type" value="Genomic_DNA"/>
</dbReference>
<evidence type="ECO:0000256" key="2">
    <source>
        <dbReference type="SAM" id="Phobius"/>
    </source>
</evidence>